<reference evidence="6" key="1">
    <citation type="submission" date="2017-05" db="EMBL/GenBank/DDBJ databases">
        <authorList>
            <person name="Sharma S."/>
            <person name="Sidhu C."/>
            <person name="Pinnaka A.K."/>
        </authorList>
    </citation>
    <scope>NUCLEOTIDE SEQUENCE [LARGE SCALE GENOMIC DNA]</scope>
    <source>
        <strain evidence="6">AK93</strain>
    </source>
</reference>
<sequence length="650" mass="71221">MSEISDSAKIRAALAEKLFKAMHGFHGLAAIGVILLAFLLWSEANQWLLIAWVMYMMGCEGLLSLLSRAYRQQRQPTAHPWLRHYAILHLMASAGWGATGILFIHGLDQIHMLLLAIFLVTVAALGMNQLSYIWRIYVVGAVITVVPATAGLIYRVGPEPWAATTGMTAALAVAILCTVAARNYDRHVHDIRDQLALADTRNALEKERLRRQEAEQRIRQREAYDSLTSTLSFTGFSEAVAERLRHGQTLIVGCINIDGFQSINNAFGMQAGDNVLRAVAKRLASLTGSALRVGRIAADEFLVLAQGDGPHVSPDGFASKLLTTLAPSVTVNEAEVELPVSIGVAQGPHDGQQSQDLIEHAVLAMRAAKASSGSSYRLYCNSLLDKVRDESSIKFELAGALQRREFQLYYQPKIDLRTDKVIGAEALLRWHSRKLGWVSPARFIPLAEASGSIGAIGDWVIEEAAAAAARLSRLFPLHLAVNVSVHQFSDGRLAECLLDAITAHGLQPQALHIEITESVFMTDPETVSQILRTVRQLGVQVALDDFGTGFSSLGYLRQMSIDYLKLDRGFVADIPNDKRQTAIVDAVISLARALGVRVVGEGIENYRQYGWLRRAGCDIGQGFLIAKPMPEDEFLSWLQTRETQGTGTHG</sequence>
<dbReference type="EMBL" id="NFZW01000004">
    <property type="protein sequence ID" value="RFA38331.1"/>
    <property type="molecule type" value="Genomic_DNA"/>
</dbReference>
<feature type="domain" description="EAL" evidence="3">
    <location>
        <begin position="390"/>
        <end position="642"/>
    </location>
</feature>
<dbReference type="InterPro" id="IPR043128">
    <property type="entry name" value="Rev_trsase/Diguanyl_cyclase"/>
</dbReference>
<evidence type="ECO:0008006" key="7">
    <source>
        <dbReference type="Google" id="ProtNLM"/>
    </source>
</evidence>
<keyword evidence="1" id="KW-0175">Coiled coil</keyword>
<keyword evidence="6" id="KW-1185">Reference proteome</keyword>
<dbReference type="InterPro" id="IPR000160">
    <property type="entry name" value="GGDEF_dom"/>
</dbReference>
<organism evidence="5 6">
    <name type="scientific">Alkalilimnicola ehrlichii</name>
    <dbReference type="NCBI Taxonomy" id="351052"/>
    <lineage>
        <taxon>Bacteria</taxon>
        <taxon>Pseudomonadati</taxon>
        <taxon>Pseudomonadota</taxon>
        <taxon>Gammaproteobacteria</taxon>
        <taxon>Chromatiales</taxon>
        <taxon>Ectothiorhodospiraceae</taxon>
        <taxon>Alkalilimnicola</taxon>
    </lineage>
</organism>
<dbReference type="CDD" id="cd01948">
    <property type="entry name" value="EAL"/>
    <property type="match status" value="1"/>
</dbReference>
<comment type="caution">
    <text evidence="5">The sequence shown here is derived from an EMBL/GenBank/DDBJ whole genome shotgun (WGS) entry which is preliminary data.</text>
</comment>
<accession>A0A3E0X222</accession>
<keyword evidence="2" id="KW-0812">Transmembrane</keyword>
<dbReference type="InterPro" id="IPR029787">
    <property type="entry name" value="Nucleotide_cyclase"/>
</dbReference>
<feature type="transmembrane region" description="Helical" evidence="2">
    <location>
        <begin position="110"/>
        <end position="127"/>
    </location>
</feature>
<feature type="transmembrane region" description="Helical" evidence="2">
    <location>
        <begin position="47"/>
        <end position="66"/>
    </location>
</feature>
<dbReference type="RefSeq" id="WP_116301189.1">
    <property type="nucleotide sequence ID" value="NZ_NFZV01000003.1"/>
</dbReference>
<protein>
    <recommendedName>
        <fullName evidence="7">GGDEF-domain containing protein</fullName>
    </recommendedName>
</protein>
<dbReference type="PROSITE" id="PS50883">
    <property type="entry name" value="EAL"/>
    <property type="match status" value="1"/>
</dbReference>
<evidence type="ECO:0000256" key="2">
    <source>
        <dbReference type="SAM" id="Phobius"/>
    </source>
</evidence>
<dbReference type="SUPFAM" id="SSF141868">
    <property type="entry name" value="EAL domain-like"/>
    <property type="match status" value="1"/>
</dbReference>
<dbReference type="Proteomes" id="UP000256763">
    <property type="component" value="Unassembled WGS sequence"/>
</dbReference>
<gene>
    <name evidence="5" type="ORF">CAL65_05765</name>
</gene>
<dbReference type="AlphaFoldDB" id="A0A3E0X222"/>
<dbReference type="SMART" id="SM00052">
    <property type="entry name" value="EAL"/>
    <property type="match status" value="1"/>
</dbReference>
<feature type="transmembrane region" description="Helical" evidence="2">
    <location>
        <begin position="86"/>
        <end position="104"/>
    </location>
</feature>
<dbReference type="InterPro" id="IPR035919">
    <property type="entry name" value="EAL_sf"/>
</dbReference>
<feature type="transmembrane region" description="Helical" evidence="2">
    <location>
        <begin position="160"/>
        <end position="181"/>
    </location>
</feature>
<feature type="transmembrane region" description="Helical" evidence="2">
    <location>
        <begin position="21"/>
        <end position="41"/>
    </location>
</feature>
<proteinExistence type="predicted"/>
<name>A0A3E0X222_9GAMM</name>
<dbReference type="InterPro" id="IPR001633">
    <property type="entry name" value="EAL_dom"/>
</dbReference>
<evidence type="ECO:0000313" key="5">
    <source>
        <dbReference type="EMBL" id="RFA38331.1"/>
    </source>
</evidence>
<keyword evidence="2" id="KW-0472">Membrane</keyword>
<feature type="coiled-coil region" evidence="1">
    <location>
        <begin position="197"/>
        <end position="224"/>
    </location>
</feature>
<dbReference type="OrthoDB" id="9814202at2"/>
<feature type="domain" description="GGDEF" evidence="4">
    <location>
        <begin position="248"/>
        <end position="381"/>
    </location>
</feature>
<dbReference type="CDD" id="cd01949">
    <property type="entry name" value="GGDEF"/>
    <property type="match status" value="1"/>
</dbReference>
<dbReference type="GO" id="GO:0071111">
    <property type="term" value="F:cyclic-guanylate-specific phosphodiesterase activity"/>
    <property type="evidence" value="ECO:0007669"/>
    <property type="project" value="InterPro"/>
</dbReference>
<dbReference type="Gene3D" id="3.30.70.270">
    <property type="match status" value="1"/>
</dbReference>
<dbReference type="InterPro" id="IPR050706">
    <property type="entry name" value="Cyclic-di-GMP_PDE-like"/>
</dbReference>
<evidence type="ECO:0000313" key="6">
    <source>
        <dbReference type="Proteomes" id="UP000256763"/>
    </source>
</evidence>
<dbReference type="Pfam" id="PF00563">
    <property type="entry name" value="EAL"/>
    <property type="match status" value="1"/>
</dbReference>
<dbReference type="Gene3D" id="3.20.20.450">
    <property type="entry name" value="EAL domain"/>
    <property type="match status" value="1"/>
</dbReference>
<feature type="transmembrane region" description="Helical" evidence="2">
    <location>
        <begin position="134"/>
        <end position="154"/>
    </location>
</feature>
<dbReference type="SUPFAM" id="SSF55073">
    <property type="entry name" value="Nucleotide cyclase"/>
    <property type="match status" value="1"/>
</dbReference>
<evidence type="ECO:0000259" key="3">
    <source>
        <dbReference type="PROSITE" id="PS50883"/>
    </source>
</evidence>
<keyword evidence="2" id="KW-1133">Transmembrane helix</keyword>
<dbReference type="PANTHER" id="PTHR33121">
    <property type="entry name" value="CYCLIC DI-GMP PHOSPHODIESTERASE PDEF"/>
    <property type="match status" value="1"/>
</dbReference>
<dbReference type="PROSITE" id="PS50887">
    <property type="entry name" value="GGDEF"/>
    <property type="match status" value="1"/>
</dbReference>
<dbReference type="PANTHER" id="PTHR33121:SF70">
    <property type="entry name" value="SIGNALING PROTEIN YKOW"/>
    <property type="match status" value="1"/>
</dbReference>
<dbReference type="SMART" id="SM00267">
    <property type="entry name" value="GGDEF"/>
    <property type="match status" value="1"/>
</dbReference>
<evidence type="ECO:0000256" key="1">
    <source>
        <dbReference type="SAM" id="Coils"/>
    </source>
</evidence>
<dbReference type="NCBIfam" id="TIGR00254">
    <property type="entry name" value="GGDEF"/>
    <property type="match status" value="1"/>
</dbReference>
<dbReference type="Pfam" id="PF00990">
    <property type="entry name" value="GGDEF"/>
    <property type="match status" value="1"/>
</dbReference>
<evidence type="ECO:0000259" key="4">
    <source>
        <dbReference type="PROSITE" id="PS50887"/>
    </source>
</evidence>